<keyword evidence="1" id="KW-0175">Coiled coil</keyword>
<feature type="domain" description="UBX" evidence="3">
    <location>
        <begin position="370"/>
        <end position="452"/>
    </location>
</feature>
<dbReference type="EMBL" id="MLAK01000292">
    <property type="protein sequence ID" value="OHT14985.1"/>
    <property type="molecule type" value="Genomic_DNA"/>
</dbReference>
<keyword evidence="5" id="KW-1185">Reference proteome</keyword>
<reference evidence="4" key="1">
    <citation type="submission" date="2016-10" db="EMBL/GenBank/DDBJ databases">
        <authorList>
            <person name="Benchimol M."/>
            <person name="Almeida L.G."/>
            <person name="Vasconcelos A.T."/>
            <person name="Perreira-Neves A."/>
            <person name="Rosa I.A."/>
            <person name="Tasca T."/>
            <person name="Bogo M.R."/>
            <person name="de Souza W."/>
        </authorList>
    </citation>
    <scope>NUCLEOTIDE SEQUENCE [LARGE SCALE GENOMIC DNA]</scope>
    <source>
        <strain evidence="4">K</strain>
    </source>
</reference>
<dbReference type="VEuPathDB" id="TrichDB:TRFO_14655"/>
<feature type="coiled-coil region" evidence="1">
    <location>
        <begin position="339"/>
        <end position="366"/>
    </location>
</feature>
<dbReference type="OrthoDB" id="270602at2759"/>
<protein>
    <recommendedName>
        <fullName evidence="3">UBX domain-containing protein</fullName>
    </recommendedName>
</protein>
<gene>
    <name evidence="4" type="ORF">TRFO_14655</name>
</gene>
<proteinExistence type="predicted"/>
<accession>A0A1J4KUN0</accession>
<dbReference type="InterPro" id="IPR001012">
    <property type="entry name" value="UBX_dom"/>
</dbReference>
<dbReference type="Proteomes" id="UP000179807">
    <property type="component" value="Unassembled WGS sequence"/>
</dbReference>
<organism evidence="4 5">
    <name type="scientific">Tritrichomonas foetus</name>
    <dbReference type="NCBI Taxonomy" id="1144522"/>
    <lineage>
        <taxon>Eukaryota</taxon>
        <taxon>Metamonada</taxon>
        <taxon>Parabasalia</taxon>
        <taxon>Tritrichomonadida</taxon>
        <taxon>Tritrichomonadidae</taxon>
        <taxon>Tritrichomonas</taxon>
    </lineage>
</organism>
<dbReference type="SUPFAM" id="SSF54236">
    <property type="entry name" value="Ubiquitin-like"/>
    <property type="match status" value="1"/>
</dbReference>
<dbReference type="GeneID" id="94832649"/>
<evidence type="ECO:0000313" key="5">
    <source>
        <dbReference type="Proteomes" id="UP000179807"/>
    </source>
</evidence>
<dbReference type="Gene3D" id="3.10.20.90">
    <property type="entry name" value="Phosphatidylinositol 3-kinase Catalytic Subunit, Chain A, domain 1"/>
    <property type="match status" value="1"/>
</dbReference>
<dbReference type="PROSITE" id="PS50033">
    <property type="entry name" value="UBX"/>
    <property type="match status" value="1"/>
</dbReference>
<feature type="compositionally biased region" description="Polar residues" evidence="2">
    <location>
        <begin position="138"/>
        <end position="168"/>
    </location>
</feature>
<dbReference type="Pfam" id="PF00789">
    <property type="entry name" value="UBX"/>
    <property type="match status" value="1"/>
</dbReference>
<dbReference type="InterPro" id="IPR029071">
    <property type="entry name" value="Ubiquitin-like_domsf"/>
</dbReference>
<name>A0A1J4KUN0_9EUKA</name>
<evidence type="ECO:0000256" key="2">
    <source>
        <dbReference type="SAM" id="MobiDB-lite"/>
    </source>
</evidence>
<feature type="region of interest" description="Disordered" evidence="2">
    <location>
        <begin position="138"/>
        <end position="182"/>
    </location>
</feature>
<comment type="caution">
    <text evidence="4">The sequence shown here is derived from an EMBL/GenBank/DDBJ whole genome shotgun (WGS) entry which is preliminary data.</text>
</comment>
<dbReference type="AlphaFoldDB" id="A0A1J4KUN0"/>
<evidence type="ECO:0000256" key="1">
    <source>
        <dbReference type="SAM" id="Coils"/>
    </source>
</evidence>
<dbReference type="RefSeq" id="XP_068368121.1">
    <property type="nucleotide sequence ID" value="XM_068497945.1"/>
</dbReference>
<sequence>MLEIREDFRDFMLANGISQLQLQKMSDQEFEIALSTLLDVNSPRFFTNNSHQAENSLQTESASQANQFPIQNFDDNFCNGDLDEEEALRLAIEQSLDDQLIPPHLRQIPSARNEVGKNQRSNPQSRIVFNNLYENYSSSSHQQSHTNISTTPQQSLRKHQQSYLLSQKSDNEIPNFERKRKHQISDGIFKQELAHQPKVTKKYSSNRLIQSGQTSSKITSHQGLKQKMQLKPSIQKTFLNEAILDPTPEILHPSHQTFTDDEDFGDSFFSYEPPTFLENQQNLNDGGETDDQIETQQLNRHLRKNEMTESQVIRNIQNMEYVLAQEEAYQKELDEIRKIEAAELAEKQLKEQKEKEENELRRIISEIPAEPQKGTSIAIQLPDGRRVVRKFDENSIGLYVYAWVCEQTIKMGDLKLGLNSFNLVPTYGNNETVKKNKTLKEQGIAGRVFLAINVL</sequence>
<evidence type="ECO:0000259" key="3">
    <source>
        <dbReference type="PROSITE" id="PS50033"/>
    </source>
</evidence>
<evidence type="ECO:0000313" key="4">
    <source>
        <dbReference type="EMBL" id="OHT14985.1"/>
    </source>
</evidence>